<evidence type="ECO:0000256" key="6">
    <source>
        <dbReference type="SAM" id="MobiDB-lite"/>
    </source>
</evidence>
<feature type="transmembrane region" description="Helical" evidence="7">
    <location>
        <begin position="241"/>
        <end position="265"/>
    </location>
</feature>
<dbReference type="Proteomes" id="UP000252770">
    <property type="component" value="Unassembled WGS sequence"/>
</dbReference>
<dbReference type="InterPro" id="IPR011701">
    <property type="entry name" value="MFS"/>
</dbReference>
<dbReference type="InterPro" id="IPR004752">
    <property type="entry name" value="AmpG_permease/AT-1"/>
</dbReference>
<evidence type="ECO:0000256" key="5">
    <source>
        <dbReference type="ARBA" id="ARBA00023136"/>
    </source>
</evidence>
<keyword evidence="9" id="KW-1185">Reference proteome</keyword>
<keyword evidence="2" id="KW-0813">Transport</keyword>
<dbReference type="PANTHER" id="PTHR12778">
    <property type="entry name" value="SOLUTE CARRIER FAMILY 33 ACETYL-COA TRANSPORTER -RELATED"/>
    <property type="match status" value="1"/>
</dbReference>
<evidence type="ECO:0000256" key="4">
    <source>
        <dbReference type="ARBA" id="ARBA00022989"/>
    </source>
</evidence>
<feature type="transmembrane region" description="Helical" evidence="7">
    <location>
        <begin position="399"/>
        <end position="417"/>
    </location>
</feature>
<feature type="transmembrane region" description="Helical" evidence="7">
    <location>
        <begin position="31"/>
        <end position="54"/>
    </location>
</feature>
<keyword evidence="3 7" id="KW-0812">Transmembrane</keyword>
<feature type="transmembrane region" description="Helical" evidence="7">
    <location>
        <begin position="163"/>
        <end position="183"/>
    </location>
</feature>
<feature type="transmembrane region" description="Helical" evidence="7">
    <location>
        <begin position="277"/>
        <end position="297"/>
    </location>
</feature>
<keyword evidence="5 7" id="KW-0472">Membrane</keyword>
<name>A0A367YSU0_9ACTN</name>
<evidence type="ECO:0000256" key="7">
    <source>
        <dbReference type="SAM" id="Phobius"/>
    </source>
</evidence>
<dbReference type="AlphaFoldDB" id="A0A367YSU0"/>
<sequence length="447" mass="46325">MSQPPAPTGPEDSGGGVVEPSTLGPWQRNSLVTGLYVTQFVGVGFLGTGLSVVLRDNGYGLDVLGWLALAGLVWPLKVLWAPLVDRWGWAVVGGHYRGWLLALQPLMVLVILAMVPFDDLSDLTPVVVLGILLAMLSATQDTASDALALLVMRGRERGLANGLQVLGGYLGNLLGGGLTVVVYDWWGWSAAMLFLAVVTALPIANIVVLREPAVAVRARPDLRTAVAALGTVLRQPGAARWALLVVPLAIGAAGMVTALLAPALVDQGWTPAQVASVTGVLTGLAGMVGGLLGGLLVRHAGRVRTVVVSGVVLVLAALTLVVTAFADADRVVVVWVVTVYYLGFCALSAVLYTVHMDYARPGTAATDYALVNTPAQVVGFLTGSVALFAAGAVGYRPVALVAALAFAAAVVLALLHLDRYRPDLAQHEPSASPELSGPRDVARGQVG</sequence>
<dbReference type="RefSeq" id="WP_114128064.1">
    <property type="nucleotide sequence ID" value="NZ_QOUI01000014.1"/>
</dbReference>
<evidence type="ECO:0000256" key="3">
    <source>
        <dbReference type="ARBA" id="ARBA00022692"/>
    </source>
</evidence>
<evidence type="ECO:0000256" key="1">
    <source>
        <dbReference type="ARBA" id="ARBA00004141"/>
    </source>
</evidence>
<evidence type="ECO:0000256" key="2">
    <source>
        <dbReference type="ARBA" id="ARBA00022448"/>
    </source>
</evidence>
<dbReference type="InterPro" id="IPR036259">
    <property type="entry name" value="MFS_trans_sf"/>
</dbReference>
<dbReference type="SUPFAM" id="SSF103473">
    <property type="entry name" value="MFS general substrate transporter"/>
    <property type="match status" value="1"/>
</dbReference>
<protein>
    <submittedName>
        <fullName evidence="8">MFS transporter</fullName>
    </submittedName>
</protein>
<proteinExistence type="predicted"/>
<feature type="transmembrane region" description="Helical" evidence="7">
    <location>
        <begin position="375"/>
        <end position="393"/>
    </location>
</feature>
<accession>A0A367YSU0</accession>
<feature type="transmembrane region" description="Helical" evidence="7">
    <location>
        <begin position="96"/>
        <end position="115"/>
    </location>
</feature>
<feature type="transmembrane region" description="Helical" evidence="7">
    <location>
        <begin position="332"/>
        <end position="354"/>
    </location>
</feature>
<feature type="transmembrane region" description="Helical" evidence="7">
    <location>
        <begin position="66"/>
        <end position="84"/>
    </location>
</feature>
<keyword evidence="4 7" id="KW-1133">Transmembrane helix</keyword>
<dbReference type="Gene3D" id="1.20.1250.20">
    <property type="entry name" value="MFS general substrate transporter like domains"/>
    <property type="match status" value="1"/>
</dbReference>
<feature type="region of interest" description="Disordered" evidence="6">
    <location>
        <begin position="427"/>
        <end position="447"/>
    </location>
</feature>
<comment type="subcellular location">
    <subcellularLocation>
        <location evidence="1">Membrane</location>
        <topology evidence="1">Multi-pass membrane protein</topology>
    </subcellularLocation>
</comment>
<evidence type="ECO:0000313" key="8">
    <source>
        <dbReference type="EMBL" id="RCK68061.1"/>
    </source>
</evidence>
<gene>
    <name evidence="8" type="ORF">DT076_17830</name>
</gene>
<organism evidence="8 9">
    <name type="scientific">Desertihabitans brevis</name>
    <dbReference type="NCBI Taxonomy" id="2268447"/>
    <lineage>
        <taxon>Bacteria</taxon>
        <taxon>Bacillati</taxon>
        <taxon>Actinomycetota</taxon>
        <taxon>Actinomycetes</taxon>
        <taxon>Propionibacteriales</taxon>
        <taxon>Propionibacteriaceae</taxon>
        <taxon>Desertihabitans</taxon>
    </lineage>
</organism>
<dbReference type="EMBL" id="QOUI01000014">
    <property type="protein sequence ID" value="RCK68061.1"/>
    <property type="molecule type" value="Genomic_DNA"/>
</dbReference>
<feature type="transmembrane region" description="Helical" evidence="7">
    <location>
        <begin position="306"/>
        <end position="326"/>
    </location>
</feature>
<reference evidence="8 9" key="1">
    <citation type="submission" date="2018-07" db="EMBL/GenBank/DDBJ databases">
        <title>Desertimonas flava gen. nov. sp. nov.</title>
        <authorList>
            <person name="Liu S."/>
        </authorList>
    </citation>
    <scope>NUCLEOTIDE SEQUENCE [LARGE SCALE GENOMIC DNA]</scope>
    <source>
        <strain evidence="8 9">16Sb5-5</strain>
    </source>
</reference>
<comment type="caution">
    <text evidence="8">The sequence shown here is derived from an EMBL/GenBank/DDBJ whole genome shotgun (WGS) entry which is preliminary data.</text>
</comment>
<feature type="transmembrane region" description="Helical" evidence="7">
    <location>
        <begin position="189"/>
        <end position="209"/>
    </location>
</feature>
<dbReference type="PANTHER" id="PTHR12778:SF10">
    <property type="entry name" value="MAJOR FACILITATOR SUPERFAMILY DOMAIN-CONTAINING PROTEIN 3"/>
    <property type="match status" value="1"/>
</dbReference>
<dbReference type="GO" id="GO:0022857">
    <property type="term" value="F:transmembrane transporter activity"/>
    <property type="evidence" value="ECO:0007669"/>
    <property type="project" value="InterPro"/>
</dbReference>
<evidence type="ECO:0000313" key="9">
    <source>
        <dbReference type="Proteomes" id="UP000252770"/>
    </source>
</evidence>
<dbReference type="GO" id="GO:0016020">
    <property type="term" value="C:membrane"/>
    <property type="evidence" value="ECO:0007669"/>
    <property type="project" value="UniProtKB-SubCell"/>
</dbReference>
<dbReference type="Pfam" id="PF07690">
    <property type="entry name" value="MFS_1"/>
    <property type="match status" value="1"/>
</dbReference>